<keyword evidence="1" id="KW-1133">Transmembrane helix</keyword>
<protein>
    <submittedName>
        <fullName evidence="2">Putative triacylglycerol lipase-like protein</fullName>
    </submittedName>
</protein>
<dbReference type="AlphaFoldDB" id="A0A1S8A4V9"/>
<reference evidence="2" key="1">
    <citation type="submission" date="2016-03" db="EMBL/GenBank/DDBJ databases">
        <title>Draft genome sequence of Rosellinia necatrix.</title>
        <authorList>
            <person name="Kanematsu S."/>
        </authorList>
    </citation>
    <scope>NUCLEOTIDE SEQUENCE [LARGE SCALE GENOMIC DNA]</scope>
    <source>
        <strain evidence="2">W97</strain>
    </source>
</reference>
<organism evidence="2">
    <name type="scientific">Rosellinia necatrix</name>
    <name type="common">White root-rot fungus</name>
    <dbReference type="NCBI Taxonomy" id="77044"/>
    <lineage>
        <taxon>Eukaryota</taxon>
        <taxon>Fungi</taxon>
        <taxon>Dikarya</taxon>
        <taxon>Ascomycota</taxon>
        <taxon>Pezizomycotina</taxon>
        <taxon>Sordariomycetes</taxon>
        <taxon>Xylariomycetidae</taxon>
        <taxon>Xylariales</taxon>
        <taxon>Xylariaceae</taxon>
        <taxon>Rosellinia</taxon>
    </lineage>
</organism>
<dbReference type="OrthoDB" id="2988756at2759"/>
<gene>
    <name evidence="2" type="ORF">SAMD00023353_0200580</name>
</gene>
<accession>A0A1S8A4V9</accession>
<feature type="transmembrane region" description="Helical" evidence="1">
    <location>
        <begin position="57"/>
        <end position="83"/>
    </location>
</feature>
<sequence>MSIPMTPEAQAKAEAALHAFVVEDWTLFSICLTLTIFRTYGRTRNAGWGGLQGDDYFIFVALVFYAAETTLAYLVGAVAMGLANNGMTKEQRETIDPNGEEYRLR</sequence>
<evidence type="ECO:0000313" key="2">
    <source>
        <dbReference type="EMBL" id="GAW25136.1"/>
    </source>
</evidence>
<evidence type="ECO:0000256" key="1">
    <source>
        <dbReference type="SAM" id="Phobius"/>
    </source>
</evidence>
<dbReference type="EMBL" id="DF977447">
    <property type="protein sequence ID" value="GAW25136.1"/>
    <property type="molecule type" value="Genomic_DNA"/>
</dbReference>
<dbReference type="STRING" id="77044.A0A1S8A4V9"/>
<keyword evidence="3" id="KW-1185">Reference proteome</keyword>
<keyword evidence="1" id="KW-0812">Transmembrane</keyword>
<name>A0A1S8A4V9_ROSNE</name>
<keyword evidence="1" id="KW-0472">Membrane</keyword>
<dbReference type="Proteomes" id="UP000054516">
    <property type="component" value="Unassembled WGS sequence"/>
</dbReference>
<proteinExistence type="predicted"/>
<evidence type="ECO:0000313" key="3">
    <source>
        <dbReference type="Proteomes" id="UP000054516"/>
    </source>
</evidence>
<feature type="transmembrane region" description="Helical" evidence="1">
    <location>
        <begin position="15"/>
        <end position="37"/>
    </location>
</feature>